<dbReference type="InterPro" id="IPR027304">
    <property type="entry name" value="Trigger_fact/SurA_dom_sf"/>
</dbReference>
<accession>A0A7U4RQ42</accession>
<dbReference type="RefSeq" id="WP_046550573.1">
    <property type="nucleotide sequence ID" value="NZ_CP011308.1"/>
</dbReference>
<evidence type="ECO:0000313" key="2">
    <source>
        <dbReference type="EMBL" id="AKF24478.1"/>
    </source>
</evidence>
<dbReference type="OrthoDB" id="5372704at2"/>
<dbReference type="EMBL" id="CP011308">
    <property type="protein sequence ID" value="AKF24478.1"/>
    <property type="molecule type" value="Genomic_DNA"/>
</dbReference>
<gene>
    <name evidence="2" type="ORF">YH65_03030</name>
</gene>
<evidence type="ECO:0000313" key="3">
    <source>
        <dbReference type="Proteomes" id="UP000034444"/>
    </source>
</evidence>
<reference evidence="2 3" key="1">
    <citation type="submission" date="2015-04" db="EMBL/GenBank/DDBJ databases">
        <title>Complete genome sequence of Sulfurovum lithotrophicum ATCC BAA-797T.</title>
        <authorList>
            <person name="Ahn J."/>
            <person name="Park G."/>
            <person name="Jeon W."/>
            <person name="Jang Y."/>
            <person name="Jang M."/>
            <person name="Lee H."/>
            <person name="Lee H."/>
        </authorList>
    </citation>
    <scope>NUCLEOTIDE SEQUENCE [LARGE SCALE GENOMIC DNA]</scope>
    <source>
        <strain evidence="3">ATCC BAA-797 / 42BKT</strain>
    </source>
</reference>
<reference evidence="3" key="2">
    <citation type="journal article" date="2017" name="Stand. Genomic Sci.">
        <title>Complete genome sequence of the sulfur-oxidizing chemolithoautotrophic Sulfurovum lithotrophicum 42BKTT.</title>
        <authorList>
            <person name="Jeon W."/>
            <person name="Priscilla L."/>
            <person name="Park G."/>
            <person name="Lee H."/>
            <person name="Lee N."/>
            <person name="Lee D."/>
            <person name="Kwon H."/>
            <person name="Ahn I."/>
            <person name="Lee C."/>
            <person name="Lee H."/>
            <person name="Ahn J."/>
        </authorList>
    </citation>
    <scope>NUCLEOTIDE SEQUENCE [LARGE SCALE GENOMIC DNA]</scope>
    <source>
        <strain evidence="3">ATCC BAA-797 / 42BKT</strain>
    </source>
</reference>
<dbReference type="AlphaFoldDB" id="A0A7U4RQ42"/>
<dbReference type="Gene3D" id="6.10.140.970">
    <property type="match status" value="1"/>
</dbReference>
<sequence>MRKIAVAAGMSFGILVSSLSADILKTHLSHMVHEKDATPGMVDLSRLDMPIGGPVKSRSSHAVIATVDGYKIRKKEADAYIKSRTKGKITDFDALPKDQQLRLVRELSLPLLMASQAKKELSEQEKEGAYVSAWIRKQAAKVTVTDAEVQMLYNQLKQKAMERNATNTILPPFESVKNKMKSQILEKKIMDGLMKDVKIEVAAPTALPPMMIRKP</sequence>
<protein>
    <recommendedName>
        <fullName evidence="4">Peptidylprolyl isomerase</fullName>
    </recommendedName>
</protein>
<dbReference type="Gene3D" id="1.10.8.1040">
    <property type="match status" value="1"/>
</dbReference>
<name>A0A7U4RQ42_9BACT</name>
<keyword evidence="1" id="KW-0732">Signal</keyword>
<keyword evidence="3" id="KW-1185">Reference proteome</keyword>
<proteinExistence type="predicted"/>
<dbReference type="Proteomes" id="UP000034444">
    <property type="component" value="Chromosome"/>
</dbReference>
<dbReference type="KEGG" id="slh:YH65_03030"/>
<feature type="chain" id="PRO_5030590393" description="Peptidylprolyl isomerase" evidence="1">
    <location>
        <begin position="22"/>
        <end position="215"/>
    </location>
</feature>
<organism evidence="2 3">
    <name type="scientific">Sulfurovum lithotrophicum</name>
    <dbReference type="NCBI Taxonomy" id="206403"/>
    <lineage>
        <taxon>Bacteria</taxon>
        <taxon>Pseudomonadati</taxon>
        <taxon>Campylobacterota</taxon>
        <taxon>Epsilonproteobacteria</taxon>
        <taxon>Campylobacterales</taxon>
        <taxon>Sulfurovaceae</taxon>
        <taxon>Sulfurovum</taxon>
    </lineage>
</organism>
<evidence type="ECO:0000256" key="1">
    <source>
        <dbReference type="SAM" id="SignalP"/>
    </source>
</evidence>
<evidence type="ECO:0008006" key="4">
    <source>
        <dbReference type="Google" id="ProtNLM"/>
    </source>
</evidence>
<feature type="signal peptide" evidence="1">
    <location>
        <begin position="1"/>
        <end position="21"/>
    </location>
</feature>
<dbReference type="SUPFAM" id="SSF109998">
    <property type="entry name" value="Triger factor/SurA peptide-binding domain-like"/>
    <property type="match status" value="1"/>
</dbReference>